<sequence>MTNKKLNFVKRFIILLTTFSFLFLTQAIAQKGAKPINVLIIDGQNNHKNWPQTTQLMKGYLEETGLFKVSVATTPPEGGDMETFKPDFSPYQVVLSNYNGDSWSKATKDAFEKFVNNGGGFVSVHAADNAFPEWEAYNKMIGVGGWGNRNEKSGPYVYYDEEKHKPVQDNSAGRGGSHGVEHQFVVKVRNTKHPITKGLPETWLHEKDELYDRLRGPAENMEVLATAYSDKEKRGSGRIEPMLMTITYGKGRVFHTVLGHGNYSQKCKGFITTLQRGTEWVATGKVTQTVPKDFPMAETVSIREN</sequence>
<feature type="domain" description="ThuA-like" evidence="2">
    <location>
        <begin position="37"/>
        <end position="281"/>
    </location>
</feature>
<dbReference type="OrthoDB" id="9785923at2"/>
<evidence type="ECO:0000259" key="2">
    <source>
        <dbReference type="Pfam" id="PF06283"/>
    </source>
</evidence>
<evidence type="ECO:0000256" key="1">
    <source>
        <dbReference type="SAM" id="SignalP"/>
    </source>
</evidence>
<evidence type="ECO:0000313" key="3">
    <source>
        <dbReference type="EMBL" id="RYU94677.1"/>
    </source>
</evidence>
<dbReference type="AlphaFoldDB" id="A0A4Q5LYM4"/>
<dbReference type="PANTHER" id="PTHR40469">
    <property type="entry name" value="SECRETED GLYCOSYL HYDROLASE"/>
    <property type="match status" value="1"/>
</dbReference>
<dbReference type="Pfam" id="PF06283">
    <property type="entry name" value="ThuA"/>
    <property type="match status" value="1"/>
</dbReference>
<keyword evidence="4" id="KW-1185">Reference proteome</keyword>
<reference evidence="3 4" key="1">
    <citation type="submission" date="2019-02" db="EMBL/GenBank/DDBJ databases">
        <title>Bacterial novel species Emticicia sp. 17J42-9 isolated from soil.</title>
        <authorList>
            <person name="Jung H.-Y."/>
        </authorList>
    </citation>
    <scope>NUCLEOTIDE SEQUENCE [LARGE SCALE GENOMIC DNA]</scope>
    <source>
        <strain evidence="3 4">17J42-9</strain>
    </source>
</reference>
<dbReference type="SUPFAM" id="SSF52317">
    <property type="entry name" value="Class I glutamine amidotransferase-like"/>
    <property type="match status" value="1"/>
</dbReference>
<feature type="signal peptide" evidence="1">
    <location>
        <begin position="1"/>
        <end position="29"/>
    </location>
</feature>
<dbReference type="Proteomes" id="UP000293162">
    <property type="component" value="Unassembled WGS sequence"/>
</dbReference>
<organism evidence="3 4">
    <name type="scientific">Emticicia agri</name>
    <dbReference type="NCBI Taxonomy" id="2492393"/>
    <lineage>
        <taxon>Bacteria</taxon>
        <taxon>Pseudomonadati</taxon>
        <taxon>Bacteroidota</taxon>
        <taxon>Cytophagia</taxon>
        <taxon>Cytophagales</taxon>
        <taxon>Leadbetterellaceae</taxon>
        <taxon>Emticicia</taxon>
    </lineage>
</organism>
<dbReference type="PANTHER" id="PTHR40469:SF2">
    <property type="entry name" value="GALACTOSE-BINDING DOMAIN-LIKE SUPERFAMILY PROTEIN"/>
    <property type="match status" value="1"/>
</dbReference>
<dbReference type="InterPro" id="IPR029062">
    <property type="entry name" value="Class_I_gatase-like"/>
</dbReference>
<protein>
    <submittedName>
        <fullName evidence="3">ThuA domain-containing protein</fullName>
    </submittedName>
</protein>
<keyword evidence="1" id="KW-0732">Signal</keyword>
<comment type="caution">
    <text evidence="3">The sequence shown here is derived from an EMBL/GenBank/DDBJ whole genome shotgun (WGS) entry which is preliminary data.</text>
</comment>
<name>A0A4Q5LYM4_9BACT</name>
<dbReference type="InterPro" id="IPR029010">
    <property type="entry name" value="ThuA-like"/>
</dbReference>
<proteinExistence type="predicted"/>
<evidence type="ECO:0000313" key="4">
    <source>
        <dbReference type="Proteomes" id="UP000293162"/>
    </source>
</evidence>
<feature type="chain" id="PRO_5020833788" evidence="1">
    <location>
        <begin position="30"/>
        <end position="305"/>
    </location>
</feature>
<gene>
    <name evidence="3" type="ORF">EWM59_15815</name>
</gene>
<accession>A0A4Q5LYM4</accession>
<dbReference type="EMBL" id="SEWF01000023">
    <property type="protein sequence ID" value="RYU94677.1"/>
    <property type="molecule type" value="Genomic_DNA"/>
</dbReference>
<dbReference type="Gene3D" id="3.40.50.880">
    <property type="match status" value="1"/>
</dbReference>